<feature type="chain" id="PRO_5040448007" description="Odorant-binding protein 19d" evidence="5">
    <location>
        <begin position="24"/>
        <end position="150"/>
    </location>
</feature>
<evidence type="ECO:0000313" key="7">
    <source>
        <dbReference type="Proteomes" id="UP001059596"/>
    </source>
</evidence>
<dbReference type="GO" id="GO:0005549">
    <property type="term" value="F:odorant binding"/>
    <property type="evidence" value="ECO:0007669"/>
    <property type="project" value="InterPro"/>
</dbReference>
<keyword evidence="4" id="KW-1015">Disulfide bond</keyword>
<dbReference type="CDD" id="cd23992">
    <property type="entry name" value="PBP_GOBP"/>
    <property type="match status" value="1"/>
</dbReference>
<dbReference type="EMBL" id="JAMKOV010000079">
    <property type="protein sequence ID" value="KAI8034170.1"/>
    <property type="molecule type" value="Genomic_DNA"/>
</dbReference>
<keyword evidence="7" id="KW-1185">Reference proteome</keyword>
<gene>
    <name evidence="6" type="ORF">M5D96_013021</name>
</gene>
<evidence type="ECO:0000256" key="2">
    <source>
        <dbReference type="ARBA" id="ARBA00022525"/>
    </source>
</evidence>
<dbReference type="AlphaFoldDB" id="A0A9P9YCI1"/>
<dbReference type="PANTHER" id="PTHR11857">
    <property type="entry name" value="ODORANT BINDING PROTEIN-RELATED"/>
    <property type="match status" value="1"/>
</dbReference>
<evidence type="ECO:0000256" key="3">
    <source>
        <dbReference type="ARBA" id="ARBA00022729"/>
    </source>
</evidence>
<comment type="subcellular location">
    <subcellularLocation>
        <location evidence="1">Secreted</location>
    </subcellularLocation>
</comment>
<dbReference type="SUPFAM" id="SSF47565">
    <property type="entry name" value="Insect pheromone/odorant-binding proteins"/>
    <property type="match status" value="1"/>
</dbReference>
<dbReference type="OrthoDB" id="6595846at2759"/>
<organism evidence="6 7">
    <name type="scientific">Drosophila gunungcola</name>
    <name type="common">fruit fly</name>
    <dbReference type="NCBI Taxonomy" id="103775"/>
    <lineage>
        <taxon>Eukaryota</taxon>
        <taxon>Metazoa</taxon>
        <taxon>Ecdysozoa</taxon>
        <taxon>Arthropoda</taxon>
        <taxon>Hexapoda</taxon>
        <taxon>Insecta</taxon>
        <taxon>Pterygota</taxon>
        <taxon>Neoptera</taxon>
        <taxon>Endopterygota</taxon>
        <taxon>Diptera</taxon>
        <taxon>Brachycera</taxon>
        <taxon>Muscomorpha</taxon>
        <taxon>Ephydroidea</taxon>
        <taxon>Drosophilidae</taxon>
        <taxon>Drosophila</taxon>
        <taxon>Sophophora</taxon>
    </lineage>
</organism>
<dbReference type="InterPro" id="IPR006170">
    <property type="entry name" value="PBP/GOBP"/>
</dbReference>
<evidence type="ECO:0000313" key="6">
    <source>
        <dbReference type="EMBL" id="KAI8034170.1"/>
    </source>
</evidence>
<dbReference type="SMART" id="SM00708">
    <property type="entry name" value="PhBP"/>
    <property type="match status" value="1"/>
</dbReference>
<evidence type="ECO:0008006" key="8">
    <source>
        <dbReference type="Google" id="ProtNLM"/>
    </source>
</evidence>
<keyword evidence="3 5" id="KW-0732">Signal</keyword>
<evidence type="ECO:0000256" key="1">
    <source>
        <dbReference type="ARBA" id="ARBA00004613"/>
    </source>
</evidence>
<dbReference type="FunFam" id="1.10.238.20:FF:000006">
    <property type="entry name" value="Odorant binding protein 15"/>
    <property type="match status" value="1"/>
</dbReference>
<name>A0A9P9YCI1_9MUSC</name>
<dbReference type="Pfam" id="PF01395">
    <property type="entry name" value="PBP_GOBP"/>
    <property type="match status" value="1"/>
</dbReference>
<dbReference type="GO" id="GO:0005615">
    <property type="term" value="C:extracellular space"/>
    <property type="evidence" value="ECO:0007669"/>
    <property type="project" value="TreeGrafter"/>
</dbReference>
<reference evidence="6" key="1">
    <citation type="journal article" date="2023" name="Genome Biol. Evol.">
        <title>Long-read-based Genome Assembly of Drosophila gunungcola Reveals Fewer Chemosensory Genes in Flower-breeding Species.</title>
        <authorList>
            <person name="Negi A."/>
            <person name="Liao B.Y."/>
            <person name="Yeh S.D."/>
        </authorList>
    </citation>
    <scope>NUCLEOTIDE SEQUENCE</scope>
    <source>
        <strain evidence="6">Sukarami</strain>
    </source>
</reference>
<dbReference type="GO" id="GO:0007608">
    <property type="term" value="P:sensory perception of smell"/>
    <property type="evidence" value="ECO:0007669"/>
    <property type="project" value="TreeGrafter"/>
</dbReference>
<accession>A0A9P9YCI1</accession>
<comment type="caution">
    <text evidence="6">The sequence shown here is derived from an EMBL/GenBank/DDBJ whole genome shotgun (WGS) entry which is preliminary data.</text>
</comment>
<sequence length="150" mass="16433">MSRLFNLSVMLLLGLVCLGGTLAKPQEGMTREHATQLANECKAETGATDEDVEQLLKHVAPESHEAKCLRACVLKKFQIMDEAGKVNKEHAVQMVKAMSKHDAEKEDAPADVVAKCDAIETPADHCDAAAAFEDCIYEQIKEHGLELEEN</sequence>
<dbReference type="PANTHER" id="PTHR11857:SF42">
    <property type="entry name" value="GENERAL ODORANT-BINDING PROTEIN 19D-RELATED"/>
    <property type="match status" value="1"/>
</dbReference>
<feature type="signal peptide" evidence="5">
    <location>
        <begin position="1"/>
        <end position="23"/>
    </location>
</feature>
<proteinExistence type="predicted"/>
<evidence type="ECO:0000256" key="4">
    <source>
        <dbReference type="ARBA" id="ARBA00023157"/>
    </source>
</evidence>
<keyword evidence="2" id="KW-0964">Secreted</keyword>
<protein>
    <recommendedName>
        <fullName evidence="8">Odorant-binding protein 19d</fullName>
    </recommendedName>
</protein>
<dbReference type="Proteomes" id="UP001059596">
    <property type="component" value="Unassembled WGS sequence"/>
</dbReference>
<evidence type="ECO:0000256" key="5">
    <source>
        <dbReference type="SAM" id="SignalP"/>
    </source>
</evidence>
<dbReference type="InterPro" id="IPR036728">
    <property type="entry name" value="PBP_GOBP_sf"/>
</dbReference>
<dbReference type="Gene3D" id="1.10.238.20">
    <property type="entry name" value="Pheromone/general odorant binding protein domain"/>
    <property type="match status" value="1"/>
</dbReference>